<dbReference type="InterPro" id="IPR050187">
    <property type="entry name" value="Lipid_Phosphate_FormReg"/>
</dbReference>
<evidence type="ECO:0000313" key="6">
    <source>
        <dbReference type="EMBL" id="CPR19034.1"/>
    </source>
</evidence>
<evidence type="ECO:0000256" key="2">
    <source>
        <dbReference type="ARBA" id="ARBA00022741"/>
    </source>
</evidence>
<keyword evidence="4" id="KW-0067">ATP-binding</keyword>
<sequence>MTTERRENKQGGPTALLFINQNARNGDSSKSHVVQLLQSHHIAVIEPGEQALGSCGDIIRAHANDVDFVIIGGGDGTLNSAAQALVDTGLPLGVLPLGTANDFARTLGIPRDLKLAVQIIAAGNLRSIDLGEVNDHLFFNVSSIGFSAALARGLSAKSKKRWGTLGYALAAFKLLKQSRPFRVEIEHDGIKERVRTVQVSVGNGRFYGGGMTVEQTAAPDDGRFDVYSLEISHWWEMLALVPFLRRGTHGRWRKVRTFSATRLTLHTAKPHDINADGELIGKTPATFTLREKAIRVFAPQTGVIN</sequence>
<dbReference type="NCBIfam" id="TIGR00147">
    <property type="entry name" value="YegS/Rv2252/BmrU family lipid kinase"/>
    <property type="match status" value="1"/>
</dbReference>
<dbReference type="InterPro" id="IPR001206">
    <property type="entry name" value="Diacylglycerol_kinase_cat_dom"/>
</dbReference>
<dbReference type="InterPro" id="IPR017438">
    <property type="entry name" value="ATP-NAD_kinase_N"/>
</dbReference>
<dbReference type="SUPFAM" id="SSF111331">
    <property type="entry name" value="NAD kinase/diacylglycerol kinase-like"/>
    <property type="match status" value="1"/>
</dbReference>
<evidence type="ECO:0000256" key="4">
    <source>
        <dbReference type="ARBA" id="ARBA00022840"/>
    </source>
</evidence>
<keyword evidence="1" id="KW-0808">Transferase</keyword>
<dbReference type="Gene3D" id="2.60.200.40">
    <property type="match status" value="1"/>
</dbReference>
<feature type="domain" description="DAGKc" evidence="5">
    <location>
        <begin position="10"/>
        <end position="137"/>
    </location>
</feature>
<dbReference type="PROSITE" id="PS50146">
    <property type="entry name" value="DAGK"/>
    <property type="match status" value="1"/>
</dbReference>
<dbReference type="InterPro" id="IPR045540">
    <property type="entry name" value="YegS/DAGK_C"/>
</dbReference>
<dbReference type="InterPro" id="IPR005218">
    <property type="entry name" value="Diacylglycerol/lipid_kinase"/>
</dbReference>
<evidence type="ECO:0000259" key="5">
    <source>
        <dbReference type="PROSITE" id="PS50146"/>
    </source>
</evidence>
<organism evidence="6 7">
    <name type="scientific">Brenneria goodwinii</name>
    <dbReference type="NCBI Taxonomy" id="1109412"/>
    <lineage>
        <taxon>Bacteria</taxon>
        <taxon>Pseudomonadati</taxon>
        <taxon>Pseudomonadota</taxon>
        <taxon>Gammaproteobacteria</taxon>
        <taxon>Enterobacterales</taxon>
        <taxon>Pectobacteriaceae</taxon>
        <taxon>Brenneria</taxon>
    </lineage>
</organism>
<dbReference type="GO" id="GO:0016301">
    <property type="term" value="F:kinase activity"/>
    <property type="evidence" value="ECO:0007669"/>
    <property type="project" value="UniProtKB-KW"/>
</dbReference>
<evidence type="ECO:0000256" key="1">
    <source>
        <dbReference type="ARBA" id="ARBA00022679"/>
    </source>
</evidence>
<evidence type="ECO:0000313" key="7">
    <source>
        <dbReference type="Proteomes" id="UP000044377"/>
    </source>
</evidence>
<dbReference type="EMBL" id="CGIG01000001">
    <property type="protein sequence ID" value="CPR19034.1"/>
    <property type="molecule type" value="Genomic_DNA"/>
</dbReference>
<dbReference type="AlphaFoldDB" id="A0A0G4JYU7"/>
<dbReference type="Pfam" id="PF00781">
    <property type="entry name" value="DAGK_cat"/>
    <property type="match status" value="1"/>
</dbReference>
<dbReference type="InterPro" id="IPR016064">
    <property type="entry name" value="NAD/diacylglycerol_kinase_sf"/>
</dbReference>
<gene>
    <name evidence="6" type="ORF">BN1221_03543</name>
</gene>
<dbReference type="GO" id="GO:0008654">
    <property type="term" value="P:phospholipid biosynthetic process"/>
    <property type="evidence" value="ECO:0007669"/>
    <property type="project" value="InterPro"/>
</dbReference>
<keyword evidence="3 6" id="KW-0418">Kinase</keyword>
<name>A0A0G4JYU7_9GAMM</name>
<dbReference type="Gene3D" id="3.40.50.10330">
    <property type="entry name" value="Probable inorganic polyphosphate/atp-NAD kinase, domain 1"/>
    <property type="match status" value="1"/>
</dbReference>
<dbReference type="STRING" id="1109412.BN1221_03543"/>
<dbReference type="Proteomes" id="UP000044377">
    <property type="component" value="Unassembled WGS sequence"/>
</dbReference>
<dbReference type="NCBIfam" id="NF009604">
    <property type="entry name" value="PRK13057.1"/>
    <property type="match status" value="1"/>
</dbReference>
<evidence type="ECO:0000256" key="3">
    <source>
        <dbReference type="ARBA" id="ARBA00022777"/>
    </source>
</evidence>
<dbReference type="OrthoDB" id="142078at2"/>
<dbReference type="SMART" id="SM00046">
    <property type="entry name" value="DAGKc"/>
    <property type="match status" value="1"/>
</dbReference>
<keyword evidence="7" id="KW-1185">Reference proteome</keyword>
<proteinExistence type="predicted"/>
<dbReference type="RefSeq" id="WP_048638388.1">
    <property type="nucleotide sequence ID" value="NZ_CGIG01000001.1"/>
</dbReference>
<dbReference type="GO" id="GO:0005524">
    <property type="term" value="F:ATP binding"/>
    <property type="evidence" value="ECO:0007669"/>
    <property type="project" value="UniProtKB-KW"/>
</dbReference>
<dbReference type="Pfam" id="PF19279">
    <property type="entry name" value="YegS_C"/>
    <property type="match status" value="1"/>
</dbReference>
<keyword evidence="2" id="KW-0547">Nucleotide-binding</keyword>
<reference evidence="7" key="1">
    <citation type="submission" date="2015-01" db="EMBL/GenBank/DDBJ databases">
        <authorList>
            <person name="Paterson Steve"/>
        </authorList>
    </citation>
    <scope>NUCLEOTIDE SEQUENCE [LARGE SCALE GENOMIC DNA]</scope>
    <source>
        <strain evidence="7">OBR1</strain>
    </source>
</reference>
<dbReference type="PANTHER" id="PTHR12358:SF54">
    <property type="entry name" value="SPHINGOSINE KINASE RELATED PROTEIN"/>
    <property type="match status" value="1"/>
</dbReference>
<dbReference type="PANTHER" id="PTHR12358">
    <property type="entry name" value="SPHINGOSINE KINASE"/>
    <property type="match status" value="1"/>
</dbReference>
<accession>A0A0G4JYU7</accession>
<protein>
    <submittedName>
        <fullName evidence="6">Transcription regulator [contains diacylglycerol kinase catalytic domain]</fullName>
    </submittedName>
</protein>